<dbReference type="RefSeq" id="XP_027100323.1">
    <property type="nucleotide sequence ID" value="XM_027244522.2"/>
</dbReference>
<evidence type="ECO:0000256" key="4">
    <source>
        <dbReference type="RuleBase" id="RU003718"/>
    </source>
</evidence>
<gene>
    <name evidence="8" type="primary">LOC113719313</name>
</gene>
<reference evidence="8" key="2">
    <citation type="submission" date="2025-08" db="UniProtKB">
        <authorList>
            <consortium name="RefSeq"/>
        </authorList>
    </citation>
    <scope>IDENTIFICATION</scope>
    <source>
        <tissue evidence="8">Leaves</tissue>
    </source>
</reference>
<proteinExistence type="inferred from homology"/>
<evidence type="ECO:0000256" key="5">
    <source>
        <dbReference type="RuleBase" id="RU362057"/>
    </source>
</evidence>
<dbReference type="OrthoDB" id="5835829at2759"/>
<evidence type="ECO:0000256" key="1">
    <source>
        <dbReference type="ARBA" id="ARBA00009995"/>
    </source>
</evidence>
<dbReference type="InterPro" id="IPR002213">
    <property type="entry name" value="UDP_glucos_trans"/>
</dbReference>
<dbReference type="Pfam" id="PF00201">
    <property type="entry name" value="UDPGT"/>
    <property type="match status" value="1"/>
</dbReference>
<dbReference type="PROSITE" id="PS00375">
    <property type="entry name" value="UDPGT"/>
    <property type="match status" value="1"/>
</dbReference>
<dbReference type="Proteomes" id="UP001652660">
    <property type="component" value="Chromosome 11e"/>
</dbReference>
<protein>
    <recommendedName>
        <fullName evidence="5">Glycosyltransferase</fullName>
        <ecNumber evidence="5">2.4.1.-</ecNumber>
    </recommendedName>
</protein>
<dbReference type="FunFam" id="3.40.50.2000:FF:000060">
    <property type="entry name" value="Glycosyltransferase"/>
    <property type="match status" value="1"/>
</dbReference>
<reference evidence="7" key="1">
    <citation type="journal article" date="2025" name="Foods">
        <title>Unveiling the Microbial Signatures of Arabica Coffee Cherries: Insights into Ripeness Specific Diversity, Functional Traits, and Implications for Quality and Safety.</title>
        <authorList>
            <consortium name="RefSeq"/>
            <person name="Tenea G.N."/>
            <person name="Cifuentes V."/>
            <person name="Reyes P."/>
            <person name="Cevallos-Vallejos M."/>
        </authorList>
    </citation>
    <scope>NUCLEOTIDE SEQUENCE [LARGE SCALE GENOMIC DNA]</scope>
</reference>
<dbReference type="PANTHER" id="PTHR48044">
    <property type="entry name" value="GLYCOSYLTRANSFERASE"/>
    <property type="match status" value="1"/>
</dbReference>
<dbReference type="GO" id="GO:0016138">
    <property type="term" value="P:glycoside biosynthetic process"/>
    <property type="evidence" value="ECO:0007669"/>
    <property type="project" value="UniProtKB-ARBA"/>
</dbReference>
<keyword evidence="7" id="KW-1185">Reference proteome</keyword>
<evidence type="ECO:0000259" key="6">
    <source>
        <dbReference type="Pfam" id="PF26168"/>
    </source>
</evidence>
<evidence type="ECO:0000313" key="8">
    <source>
        <dbReference type="RefSeq" id="XP_027100323.1"/>
    </source>
</evidence>
<dbReference type="GO" id="GO:0008194">
    <property type="term" value="F:UDP-glycosyltransferase activity"/>
    <property type="evidence" value="ECO:0007669"/>
    <property type="project" value="InterPro"/>
</dbReference>
<dbReference type="AlphaFoldDB" id="A0A6P6VBK3"/>
<dbReference type="Pfam" id="PF26168">
    <property type="entry name" value="Glyco_transf_N"/>
    <property type="match status" value="1"/>
</dbReference>
<dbReference type="SUPFAM" id="SSF53756">
    <property type="entry name" value="UDP-Glycosyltransferase/glycogen phosphorylase"/>
    <property type="match status" value="1"/>
</dbReference>
<dbReference type="CDD" id="cd03784">
    <property type="entry name" value="GT1_Gtf-like"/>
    <property type="match status" value="1"/>
</dbReference>
<name>A0A6P6VBK3_COFAR</name>
<dbReference type="GeneID" id="113719313"/>
<dbReference type="PANTHER" id="PTHR48044:SF39">
    <property type="entry name" value="GLYCOSYLTRANSFERASE"/>
    <property type="match status" value="1"/>
</dbReference>
<evidence type="ECO:0000313" key="7">
    <source>
        <dbReference type="Proteomes" id="UP001652660"/>
    </source>
</evidence>
<feature type="domain" description="Glycosyltransferase N-terminal" evidence="6">
    <location>
        <begin position="15"/>
        <end position="230"/>
    </location>
</feature>
<keyword evidence="2 4" id="KW-0328">Glycosyltransferase</keyword>
<dbReference type="EC" id="2.4.1.-" evidence="5"/>
<accession>A0A6P6VBK3</accession>
<dbReference type="InterPro" id="IPR058980">
    <property type="entry name" value="Glyco_transf_N"/>
</dbReference>
<organism evidence="7 8">
    <name type="scientific">Coffea arabica</name>
    <name type="common">Arabian coffee</name>
    <dbReference type="NCBI Taxonomy" id="13443"/>
    <lineage>
        <taxon>Eukaryota</taxon>
        <taxon>Viridiplantae</taxon>
        <taxon>Streptophyta</taxon>
        <taxon>Embryophyta</taxon>
        <taxon>Tracheophyta</taxon>
        <taxon>Spermatophyta</taxon>
        <taxon>Magnoliopsida</taxon>
        <taxon>eudicotyledons</taxon>
        <taxon>Gunneridae</taxon>
        <taxon>Pentapetalae</taxon>
        <taxon>asterids</taxon>
        <taxon>lamiids</taxon>
        <taxon>Gentianales</taxon>
        <taxon>Rubiaceae</taxon>
        <taxon>Ixoroideae</taxon>
        <taxon>Gardenieae complex</taxon>
        <taxon>Bertiereae - Coffeeae clade</taxon>
        <taxon>Coffeeae</taxon>
        <taxon>Coffea</taxon>
    </lineage>
</organism>
<dbReference type="InterPro" id="IPR035595">
    <property type="entry name" value="UDP_glycos_trans_CS"/>
</dbReference>
<keyword evidence="3 4" id="KW-0808">Transferase</keyword>
<sequence>MEGTMSESSAPRFRVLMFPWLAHGHISPYLELSKRLSENNFHICFCSTEINLNFIKKSKTFDEISSIELVQLDLPDLPELPPQHHTTRNLPLHLKSTLERAFYMGKANFQNILSTLKPDLLIYDAPQSWISELAALNHIPSVLFIIVAAVNLSFFYHAVNCGIDGTNEAYPFPAIYYRDYETKKMIAMSQESKESLPEDAAFSPKCFELSSFVLVKSWREIEGKYIDHFSFSCGKKVLALNLLNVQDDDTKEEENNSHIMKFLNGKDESSVIYLSFGSEYYLSKEEREEIAHGLELSNANFIWVLRFPVGDSIALEEALPEGFLERVKERGIVVDGWAPQAKILEHPSTGGFLSHCGWGSVTESMYFGVPLLALPMFYDQFLQARLAEDIGVGIEILRGENGQTNREEVAKAIKMVALENEVGELLREKARELSNQMRGGGEGVLHEAIKKLKDLCSKNK</sequence>
<evidence type="ECO:0000256" key="2">
    <source>
        <dbReference type="ARBA" id="ARBA00022676"/>
    </source>
</evidence>
<dbReference type="Gene3D" id="3.40.50.2000">
    <property type="entry name" value="Glycogen Phosphorylase B"/>
    <property type="match status" value="2"/>
</dbReference>
<evidence type="ECO:0000256" key="3">
    <source>
        <dbReference type="ARBA" id="ARBA00022679"/>
    </source>
</evidence>
<comment type="similarity">
    <text evidence="1 4">Belongs to the UDP-glycosyltransferase family.</text>
</comment>